<feature type="domain" description="Peptidase C1A papain C-terminal" evidence="8">
    <location>
        <begin position="129"/>
        <end position="344"/>
    </location>
</feature>
<dbReference type="InterPro" id="IPR000668">
    <property type="entry name" value="Peptidase_C1A_C"/>
</dbReference>
<dbReference type="InterPro" id="IPR039417">
    <property type="entry name" value="Peptidase_C1A_papain-like"/>
</dbReference>
<dbReference type="InterPro" id="IPR013201">
    <property type="entry name" value="Prot_inhib_I29"/>
</dbReference>
<dbReference type="OrthoDB" id="10253408at2759"/>
<sequence length="345" mass="38241">MASTFQCCSFCICLSIFLALGVWASQVEARALADETSMMDRHEQWMAQYGRVYKNVLEKEKRFLLFKKNMEFIESFNKAGDKPYKLSINLFADLDDEEFKATRSTGYVSPIGPRPSSNTEFRYNNVTHVPISMDWRKKGAVTPIKDQGDCGSCWAFSAVAAMEGITELKTGQLLSLSEQELVDCDSSNNGCDGGWMDQAFQFIIQNQGLTTESNYPYEGINGTCNEKKAANRARTITGYEDVPTRNEQALLKAVANQPVSISIDAAGDPFKFYSSGIFTGICGTESNHAVTLIGYGVNEEGIKYWLAKNSWGTSWGEDGYMRIQRDVAPKEGLCGLALNPSYPTA</sequence>
<dbReference type="Pfam" id="PF08246">
    <property type="entry name" value="Inhibitor_I29"/>
    <property type="match status" value="1"/>
</dbReference>
<evidence type="ECO:0000256" key="4">
    <source>
        <dbReference type="ARBA" id="ARBA00022801"/>
    </source>
</evidence>
<dbReference type="InterPro" id="IPR013128">
    <property type="entry name" value="Peptidase_C1A"/>
</dbReference>
<dbReference type="Pfam" id="PF00112">
    <property type="entry name" value="Peptidase_C1"/>
    <property type="match status" value="1"/>
</dbReference>
<proteinExistence type="inferred from homology"/>
<feature type="domain" description="Cathepsin propeptide inhibitor" evidence="9">
    <location>
        <begin position="42"/>
        <end position="99"/>
    </location>
</feature>
<dbReference type="AlphaFoldDB" id="A0A9Q0GWN7"/>
<evidence type="ECO:0000259" key="8">
    <source>
        <dbReference type="SMART" id="SM00645"/>
    </source>
</evidence>
<evidence type="ECO:0000256" key="7">
    <source>
        <dbReference type="SAM" id="SignalP"/>
    </source>
</evidence>
<name>A0A9Q0GWN7_9MAGN</name>
<keyword evidence="2" id="KW-0645">Protease</keyword>
<organism evidence="10 11">
    <name type="scientific">Protea cynaroides</name>
    <dbReference type="NCBI Taxonomy" id="273540"/>
    <lineage>
        <taxon>Eukaryota</taxon>
        <taxon>Viridiplantae</taxon>
        <taxon>Streptophyta</taxon>
        <taxon>Embryophyta</taxon>
        <taxon>Tracheophyta</taxon>
        <taxon>Spermatophyta</taxon>
        <taxon>Magnoliopsida</taxon>
        <taxon>Proteales</taxon>
        <taxon>Proteaceae</taxon>
        <taxon>Protea</taxon>
    </lineage>
</organism>
<evidence type="ECO:0000256" key="5">
    <source>
        <dbReference type="ARBA" id="ARBA00022807"/>
    </source>
</evidence>
<keyword evidence="11" id="KW-1185">Reference proteome</keyword>
<dbReference type="CDD" id="cd02248">
    <property type="entry name" value="Peptidase_C1A"/>
    <property type="match status" value="1"/>
</dbReference>
<dbReference type="SMART" id="SM00848">
    <property type="entry name" value="Inhibitor_I29"/>
    <property type="match status" value="1"/>
</dbReference>
<gene>
    <name evidence="10" type="ORF">NE237_011713</name>
</gene>
<evidence type="ECO:0000256" key="1">
    <source>
        <dbReference type="ARBA" id="ARBA00008455"/>
    </source>
</evidence>
<dbReference type="Proteomes" id="UP001141806">
    <property type="component" value="Unassembled WGS sequence"/>
</dbReference>
<evidence type="ECO:0000313" key="10">
    <source>
        <dbReference type="EMBL" id="KAJ4954930.1"/>
    </source>
</evidence>
<keyword evidence="3 7" id="KW-0732">Signal</keyword>
<evidence type="ECO:0000256" key="3">
    <source>
        <dbReference type="ARBA" id="ARBA00022729"/>
    </source>
</evidence>
<dbReference type="GO" id="GO:0006508">
    <property type="term" value="P:proteolysis"/>
    <property type="evidence" value="ECO:0007669"/>
    <property type="project" value="UniProtKB-KW"/>
</dbReference>
<dbReference type="InterPro" id="IPR025660">
    <property type="entry name" value="Pept_his_AS"/>
</dbReference>
<evidence type="ECO:0000256" key="6">
    <source>
        <dbReference type="ARBA" id="ARBA00023157"/>
    </source>
</evidence>
<accession>A0A9Q0GWN7</accession>
<dbReference type="PRINTS" id="PR00705">
    <property type="entry name" value="PAPAIN"/>
</dbReference>
<dbReference type="GO" id="GO:0008234">
    <property type="term" value="F:cysteine-type peptidase activity"/>
    <property type="evidence" value="ECO:0007669"/>
    <property type="project" value="UniProtKB-KW"/>
</dbReference>
<dbReference type="PROSITE" id="PS00639">
    <property type="entry name" value="THIOL_PROTEASE_HIS"/>
    <property type="match status" value="1"/>
</dbReference>
<evidence type="ECO:0000259" key="9">
    <source>
        <dbReference type="SMART" id="SM00848"/>
    </source>
</evidence>
<keyword evidence="6" id="KW-1015">Disulfide bond</keyword>
<dbReference type="InterPro" id="IPR038765">
    <property type="entry name" value="Papain-like_cys_pep_sf"/>
</dbReference>
<dbReference type="InterPro" id="IPR000169">
    <property type="entry name" value="Pept_cys_AS"/>
</dbReference>
<feature type="signal peptide" evidence="7">
    <location>
        <begin position="1"/>
        <end position="24"/>
    </location>
</feature>
<dbReference type="PROSITE" id="PS00640">
    <property type="entry name" value="THIOL_PROTEASE_ASN"/>
    <property type="match status" value="1"/>
</dbReference>
<comment type="caution">
    <text evidence="10">The sequence shown here is derived from an EMBL/GenBank/DDBJ whole genome shotgun (WGS) entry which is preliminary data.</text>
</comment>
<dbReference type="SUPFAM" id="SSF54001">
    <property type="entry name" value="Cysteine proteinases"/>
    <property type="match status" value="1"/>
</dbReference>
<dbReference type="PANTHER" id="PTHR12411">
    <property type="entry name" value="CYSTEINE PROTEASE FAMILY C1-RELATED"/>
    <property type="match status" value="1"/>
</dbReference>
<evidence type="ECO:0000256" key="2">
    <source>
        <dbReference type="ARBA" id="ARBA00022670"/>
    </source>
</evidence>
<comment type="similarity">
    <text evidence="1">Belongs to the peptidase C1 family.</text>
</comment>
<dbReference type="SMART" id="SM00645">
    <property type="entry name" value="Pept_C1"/>
    <property type="match status" value="1"/>
</dbReference>
<dbReference type="FunFam" id="3.90.70.10:FF:000023">
    <property type="entry name" value="Senescence-specific cysteine protease SAG39"/>
    <property type="match status" value="1"/>
</dbReference>
<keyword evidence="5" id="KW-0788">Thiol protease</keyword>
<protein>
    <submittedName>
        <fullName evidence="10">Uncharacterized protein</fullName>
    </submittedName>
</protein>
<dbReference type="InterPro" id="IPR025661">
    <property type="entry name" value="Pept_asp_AS"/>
</dbReference>
<evidence type="ECO:0000313" key="11">
    <source>
        <dbReference type="Proteomes" id="UP001141806"/>
    </source>
</evidence>
<reference evidence="10" key="1">
    <citation type="journal article" date="2023" name="Plant J.">
        <title>The genome of the king protea, Protea cynaroides.</title>
        <authorList>
            <person name="Chang J."/>
            <person name="Duong T.A."/>
            <person name="Schoeman C."/>
            <person name="Ma X."/>
            <person name="Roodt D."/>
            <person name="Barker N."/>
            <person name="Li Z."/>
            <person name="Van de Peer Y."/>
            <person name="Mizrachi E."/>
        </authorList>
    </citation>
    <scope>NUCLEOTIDE SEQUENCE</scope>
    <source>
        <tissue evidence="10">Young leaves</tissue>
    </source>
</reference>
<dbReference type="Gene3D" id="3.90.70.10">
    <property type="entry name" value="Cysteine proteinases"/>
    <property type="match status" value="1"/>
</dbReference>
<dbReference type="EMBL" id="JAMYWD010000011">
    <property type="protein sequence ID" value="KAJ4954930.1"/>
    <property type="molecule type" value="Genomic_DNA"/>
</dbReference>
<dbReference type="PROSITE" id="PS00139">
    <property type="entry name" value="THIOL_PROTEASE_CYS"/>
    <property type="match status" value="1"/>
</dbReference>
<feature type="chain" id="PRO_5040283258" evidence="7">
    <location>
        <begin position="25"/>
        <end position="345"/>
    </location>
</feature>
<keyword evidence="4" id="KW-0378">Hydrolase</keyword>